<sequence length="215" mass="23531">MPISIFLHRPQPSDPRGSGPVDWCGVQPPDVAHLIRRLTDRGDLIVDLDQHPLVIRAARHLSRQPARLHTDSSRTCLRPAPPTRRFTGRNRRVGLVTVRLPRSDAHSADLHGTTQAMHTWRALLRPGGFLLAAITDVSPVGGTVSHRTTVITAARAAGLYFRQEFLVLRTPLPEHEPRAMPNPTGSLGPALVDGRHEVIHLRLAAFSTAPGGTHV</sequence>
<gene>
    <name evidence="2" type="ORF">Voc01_090990</name>
</gene>
<evidence type="ECO:0008006" key="4">
    <source>
        <dbReference type="Google" id="ProtNLM"/>
    </source>
</evidence>
<reference evidence="2" key="1">
    <citation type="submission" date="2021-01" db="EMBL/GenBank/DDBJ databases">
        <title>Whole genome shotgun sequence of Virgisporangium ochraceum NBRC 16418.</title>
        <authorList>
            <person name="Komaki H."/>
            <person name="Tamura T."/>
        </authorList>
    </citation>
    <scope>NUCLEOTIDE SEQUENCE</scope>
    <source>
        <strain evidence="2">NBRC 16418</strain>
    </source>
</reference>
<proteinExistence type="predicted"/>
<dbReference type="AlphaFoldDB" id="A0A8J4A450"/>
<name>A0A8J4A450_9ACTN</name>
<feature type="region of interest" description="Disordered" evidence="1">
    <location>
        <begin position="1"/>
        <end position="22"/>
    </location>
</feature>
<feature type="region of interest" description="Disordered" evidence="1">
    <location>
        <begin position="65"/>
        <end position="87"/>
    </location>
</feature>
<evidence type="ECO:0000313" key="3">
    <source>
        <dbReference type="Proteomes" id="UP000635606"/>
    </source>
</evidence>
<keyword evidence="3" id="KW-1185">Reference proteome</keyword>
<accession>A0A8J4A450</accession>
<dbReference type="EMBL" id="BOPH01000130">
    <property type="protein sequence ID" value="GIJ74182.1"/>
    <property type="molecule type" value="Genomic_DNA"/>
</dbReference>
<comment type="caution">
    <text evidence="2">The sequence shown here is derived from an EMBL/GenBank/DDBJ whole genome shotgun (WGS) entry which is preliminary data.</text>
</comment>
<organism evidence="2 3">
    <name type="scientific">Virgisporangium ochraceum</name>
    <dbReference type="NCBI Taxonomy" id="65505"/>
    <lineage>
        <taxon>Bacteria</taxon>
        <taxon>Bacillati</taxon>
        <taxon>Actinomycetota</taxon>
        <taxon>Actinomycetes</taxon>
        <taxon>Micromonosporales</taxon>
        <taxon>Micromonosporaceae</taxon>
        <taxon>Virgisporangium</taxon>
    </lineage>
</organism>
<protein>
    <recommendedName>
        <fullName evidence="4">Methyltransferase</fullName>
    </recommendedName>
</protein>
<dbReference type="Proteomes" id="UP000635606">
    <property type="component" value="Unassembled WGS sequence"/>
</dbReference>
<evidence type="ECO:0000313" key="2">
    <source>
        <dbReference type="EMBL" id="GIJ74182.1"/>
    </source>
</evidence>
<evidence type="ECO:0000256" key="1">
    <source>
        <dbReference type="SAM" id="MobiDB-lite"/>
    </source>
</evidence>